<name>A0A974D7Q2_XENLA</name>
<organism evidence="5 6">
    <name type="scientific">Xenopus laevis</name>
    <name type="common">African clawed frog</name>
    <dbReference type="NCBI Taxonomy" id="8355"/>
    <lineage>
        <taxon>Eukaryota</taxon>
        <taxon>Metazoa</taxon>
        <taxon>Chordata</taxon>
        <taxon>Craniata</taxon>
        <taxon>Vertebrata</taxon>
        <taxon>Euteleostomi</taxon>
        <taxon>Amphibia</taxon>
        <taxon>Batrachia</taxon>
        <taxon>Anura</taxon>
        <taxon>Pipoidea</taxon>
        <taxon>Pipidae</taxon>
        <taxon>Xenopodinae</taxon>
        <taxon>Xenopus</taxon>
        <taxon>Xenopus</taxon>
    </lineage>
</organism>
<dbReference type="SMART" id="SM00131">
    <property type="entry name" value="KU"/>
    <property type="match status" value="1"/>
</dbReference>
<keyword evidence="1" id="KW-0646">Protease inhibitor</keyword>
<dbReference type="PRINTS" id="PR00759">
    <property type="entry name" value="BASICPTASE"/>
</dbReference>
<evidence type="ECO:0000256" key="3">
    <source>
        <dbReference type="ARBA" id="ARBA00023157"/>
    </source>
</evidence>
<dbReference type="InterPro" id="IPR036880">
    <property type="entry name" value="Kunitz_BPTI_sf"/>
</dbReference>
<dbReference type="AlphaFoldDB" id="A0A974D7Q2"/>
<dbReference type="Pfam" id="PF00014">
    <property type="entry name" value="Kunitz_BPTI"/>
    <property type="match status" value="1"/>
</dbReference>
<proteinExistence type="predicted"/>
<dbReference type="Proteomes" id="UP000694892">
    <property type="component" value="Chromosome 4L"/>
</dbReference>
<dbReference type="InterPro" id="IPR002223">
    <property type="entry name" value="Kunitz_BPTI"/>
</dbReference>
<dbReference type="OMA" id="FSSMDEC"/>
<dbReference type="PROSITE" id="PS50279">
    <property type="entry name" value="BPTI_KUNITZ_2"/>
    <property type="match status" value="1"/>
</dbReference>
<evidence type="ECO:0000256" key="2">
    <source>
        <dbReference type="ARBA" id="ARBA00022900"/>
    </source>
</evidence>
<dbReference type="EMBL" id="CM004472">
    <property type="protein sequence ID" value="OCT85836.1"/>
    <property type="molecule type" value="Genomic_DNA"/>
</dbReference>
<dbReference type="GO" id="GO:0004867">
    <property type="term" value="F:serine-type endopeptidase inhibitor activity"/>
    <property type="evidence" value="ECO:0007669"/>
    <property type="project" value="UniProtKB-KW"/>
</dbReference>
<reference evidence="6" key="1">
    <citation type="journal article" date="2016" name="Nature">
        <title>Genome evolution in the allotetraploid frog Xenopus laevis.</title>
        <authorList>
            <person name="Session A.M."/>
            <person name="Uno Y."/>
            <person name="Kwon T."/>
            <person name="Chapman J.A."/>
            <person name="Toyoda A."/>
            <person name="Takahashi S."/>
            <person name="Fukui A."/>
            <person name="Hikosaka A."/>
            <person name="Suzuki A."/>
            <person name="Kondo M."/>
            <person name="van Heeringen S.J."/>
            <person name="Quigley I."/>
            <person name="Heinz S."/>
            <person name="Ogino H."/>
            <person name="Ochi H."/>
            <person name="Hellsten U."/>
            <person name="Lyons J.B."/>
            <person name="Simakov O."/>
            <person name="Putnam N."/>
            <person name="Stites J."/>
            <person name="Kuroki Y."/>
            <person name="Tanaka T."/>
            <person name="Michiue T."/>
            <person name="Watanabe M."/>
            <person name="Bogdanovic O."/>
            <person name="Lister R."/>
            <person name="Georgiou G."/>
            <person name="Paranjpe S.S."/>
            <person name="van Kruijsbergen I."/>
            <person name="Shu S."/>
            <person name="Carlson J."/>
            <person name="Kinoshita T."/>
            <person name="Ohta Y."/>
            <person name="Mawaribuchi S."/>
            <person name="Jenkins J."/>
            <person name="Grimwood J."/>
            <person name="Schmutz J."/>
            <person name="Mitros T."/>
            <person name="Mozaffari S.V."/>
            <person name="Suzuki Y."/>
            <person name="Haramoto Y."/>
            <person name="Yamamoto T.S."/>
            <person name="Takagi C."/>
            <person name="Heald R."/>
            <person name="Miller K."/>
            <person name="Haudenschild C."/>
            <person name="Kitzman J."/>
            <person name="Nakayama T."/>
            <person name="Izutsu Y."/>
            <person name="Robert J."/>
            <person name="Fortriede J."/>
            <person name="Burns K."/>
            <person name="Lotay V."/>
            <person name="Karimi K."/>
            <person name="Yasuoka Y."/>
            <person name="Dichmann D.S."/>
            <person name="Flajnik M.F."/>
            <person name="Houston D.W."/>
            <person name="Shendure J."/>
            <person name="DuPasquier L."/>
            <person name="Vize P.D."/>
            <person name="Zorn A.M."/>
            <person name="Ito M."/>
            <person name="Marcotte E.M."/>
            <person name="Wallingford J.B."/>
            <person name="Ito Y."/>
            <person name="Asashima M."/>
            <person name="Ueno N."/>
            <person name="Matsuda Y."/>
            <person name="Veenstra G.J."/>
            <person name="Fujiyama A."/>
            <person name="Harland R.M."/>
            <person name="Taira M."/>
            <person name="Rokhsar D.S."/>
        </authorList>
    </citation>
    <scope>NUCLEOTIDE SEQUENCE [LARGE SCALE GENOMIC DNA]</scope>
    <source>
        <strain evidence="6">J</strain>
    </source>
</reference>
<dbReference type="FunFam" id="4.10.410.10:FF:000002">
    <property type="entry name" value="WAP, follistatin/kazal, immunoglobulin, kunitz and netrin domain-containing 2"/>
    <property type="match status" value="1"/>
</dbReference>
<evidence type="ECO:0000313" key="5">
    <source>
        <dbReference type="EMBL" id="OCT85836.1"/>
    </source>
</evidence>
<dbReference type="Gene3D" id="4.10.410.10">
    <property type="entry name" value="Pancreatic trypsin inhibitor Kunitz domain"/>
    <property type="match status" value="1"/>
</dbReference>
<evidence type="ECO:0000313" key="6">
    <source>
        <dbReference type="Proteomes" id="UP000694892"/>
    </source>
</evidence>
<gene>
    <name evidence="5" type="ORF">XELAEV_18024005mg</name>
</gene>
<dbReference type="PANTHER" id="PTHR10083">
    <property type="entry name" value="KUNITZ-TYPE PROTEASE INHIBITOR-RELATED"/>
    <property type="match status" value="1"/>
</dbReference>
<dbReference type="CDD" id="cd22627">
    <property type="entry name" value="Kunitz_collagen_alpha1_VII"/>
    <property type="match status" value="1"/>
</dbReference>
<evidence type="ECO:0000259" key="4">
    <source>
        <dbReference type="PROSITE" id="PS50279"/>
    </source>
</evidence>
<feature type="domain" description="BPTI/Kunitz inhibitor" evidence="4">
    <location>
        <begin position="42"/>
        <end position="92"/>
    </location>
</feature>
<accession>A0A974D7Q2</accession>
<evidence type="ECO:0000256" key="1">
    <source>
        <dbReference type="ARBA" id="ARBA00022690"/>
    </source>
</evidence>
<dbReference type="InterPro" id="IPR020901">
    <property type="entry name" value="Prtase_inh_Kunz-CS"/>
</dbReference>
<dbReference type="SUPFAM" id="SSF57362">
    <property type="entry name" value="BPTI-like"/>
    <property type="match status" value="1"/>
</dbReference>
<feature type="non-terminal residue" evidence="5">
    <location>
        <position position="1"/>
    </location>
</feature>
<keyword evidence="2" id="KW-0722">Serine protease inhibitor</keyword>
<keyword evidence="3" id="KW-1015">Disulfide bond</keyword>
<dbReference type="PROSITE" id="PS00280">
    <property type="entry name" value="BPTI_KUNITZ_1"/>
    <property type="match status" value="1"/>
</dbReference>
<sequence length="106" mass="12211">KELKVVVNTNDPEYEHVYTVEDYKEDLDEDGTESSLLADDICTFPMEEGDCAKYTLKWYYNHVVGECRPFVYSGCGGNLNRFDEKEQCEQRCDHRKAAAKTQQIGS</sequence>
<protein>
    <recommendedName>
        <fullName evidence="4">BPTI/Kunitz inhibitor domain-containing protein</fullName>
    </recommendedName>
</protein>
<dbReference type="InterPro" id="IPR050098">
    <property type="entry name" value="TFPI/VKTCI-like"/>
</dbReference>
<dbReference type="GO" id="GO:0005615">
    <property type="term" value="C:extracellular space"/>
    <property type="evidence" value="ECO:0007669"/>
    <property type="project" value="TreeGrafter"/>
</dbReference>
<dbReference type="PANTHER" id="PTHR10083:SF374">
    <property type="entry name" value="BPTI_KUNITZ INHIBITOR DOMAIN-CONTAINING PROTEIN"/>
    <property type="match status" value="1"/>
</dbReference>